<comment type="caution">
    <text evidence="2">The sequence shown here is derived from an EMBL/GenBank/DDBJ whole genome shotgun (WGS) entry which is preliminary data.</text>
</comment>
<reference evidence="2 3" key="1">
    <citation type="submission" date="2021-06" db="EMBL/GenBank/DDBJ databases">
        <title>Bacillus sp. RD4P76, an endophyte from a halophyte.</title>
        <authorList>
            <person name="Sun J.-Q."/>
        </authorList>
    </citation>
    <scope>NUCLEOTIDE SEQUENCE [LARGE SCALE GENOMIC DNA]</scope>
    <source>
        <strain evidence="2 3">JCM 17098</strain>
    </source>
</reference>
<sequence>MTKNKVIYLSIGAILLIILSSILLYLYSNEPDHFGEAPSLDAQITDTRDSAEVNEGITDSINISQGEDEAGELYSIEEYDQEELISSAKQAIEDIDFTGSFSELNENALFDQALLNDYYFSLLGDQFANEEEQDANAEWEARELMAWISVAEATADFHYDENNFLTFIEAENILESEDLRTTVLLNELESENSDLYVRGLELRYLKFFIWEEVKGTYEQEHASEADETDVDYENRLYWLFEDEVTNYMIENYPELIEDYESYD</sequence>
<keyword evidence="3" id="KW-1185">Reference proteome</keyword>
<dbReference type="RefSeq" id="WP_088076292.1">
    <property type="nucleotide sequence ID" value="NZ_JAHQCR010000030.1"/>
</dbReference>
<organism evidence="2 3">
    <name type="scientific">Evansella alkalicola</name>
    <dbReference type="NCBI Taxonomy" id="745819"/>
    <lineage>
        <taxon>Bacteria</taxon>
        <taxon>Bacillati</taxon>
        <taxon>Bacillota</taxon>
        <taxon>Bacilli</taxon>
        <taxon>Bacillales</taxon>
        <taxon>Bacillaceae</taxon>
        <taxon>Evansella</taxon>
    </lineage>
</organism>
<dbReference type="EMBL" id="JAHQCR010000030">
    <property type="protein sequence ID" value="MBU9721032.1"/>
    <property type="molecule type" value="Genomic_DNA"/>
</dbReference>
<gene>
    <name evidence="2" type="ORF">KS407_06190</name>
</gene>
<name>A0ABS6JUV6_9BACI</name>
<evidence type="ECO:0000313" key="2">
    <source>
        <dbReference type="EMBL" id="MBU9721032.1"/>
    </source>
</evidence>
<evidence type="ECO:0000313" key="3">
    <source>
        <dbReference type="Proteomes" id="UP000790580"/>
    </source>
</evidence>
<evidence type="ECO:0000256" key="1">
    <source>
        <dbReference type="SAM" id="Phobius"/>
    </source>
</evidence>
<keyword evidence="1" id="KW-1133">Transmembrane helix</keyword>
<keyword evidence="1" id="KW-0812">Transmembrane</keyword>
<proteinExistence type="predicted"/>
<dbReference type="Proteomes" id="UP000790580">
    <property type="component" value="Unassembled WGS sequence"/>
</dbReference>
<feature type="transmembrane region" description="Helical" evidence="1">
    <location>
        <begin position="7"/>
        <end position="27"/>
    </location>
</feature>
<protein>
    <submittedName>
        <fullName evidence="2">Uncharacterized protein</fullName>
    </submittedName>
</protein>
<keyword evidence="1" id="KW-0472">Membrane</keyword>
<accession>A0ABS6JUV6</accession>